<gene>
    <name evidence="1" type="ORF">V6242_17455</name>
</gene>
<proteinExistence type="predicted"/>
<reference evidence="1 2" key="1">
    <citation type="submission" date="2024-02" db="EMBL/GenBank/DDBJ databases">
        <title>Bacteria isolated from the canopy kelp, Nereocystis luetkeana.</title>
        <authorList>
            <person name="Pfister C.A."/>
            <person name="Younker I.T."/>
            <person name="Light S.H."/>
        </authorList>
    </citation>
    <scope>NUCLEOTIDE SEQUENCE [LARGE SCALE GENOMIC DNA]</scope>
    <source>
        <strain evidence="1 2">TI.4.07</strain>
    </source>
</reference>
<sequence length="194" mass="21276">MNFTHSVMVSAFIVGVVWSAALLQPQIATAHSLEEAPQAKLVVAQAGGQHGDNTQKLVVSFNAHTMVGNSDTLDIANVGELWQAFNDNTALHARLKKAPTRVFVAYQGFSNDFKRARISIGYEQNIVSLAGTGISLKAGMHTQILAPAKHSPQEIEQAWQTLDYRRPIEQVIEEYQLTENNTLIASSMLVLYGE</sequence>
<evidence type="ECO:0000313" key="1">
    <source>
        <dbReference type="EMBL" id="MEL0614943.1"/>
    </source>
</evidence>
<organism evidence="1 2">
    <name type="scientific">Marinomonas arenicola</name>
    <dbReference type="NCBI Taxonomy" id="569601"/>
    <lineage>
        <taxon>Bacteria</taxon>
        <taxon>Pseudomonadati</taxon>
        <taxon>Pseudomonadota</taxon>
        <taxon>Gammaproteobacteria</taxon>
        <taxon>Oceanospirillales</taxon>
        <taxon>Oceanospirillaceae</taxon>
        <taxon>Marinomonas</taxon>
    </lineage>
</organism>
<dbReference type="EMBL" id="JBAKAR010000026">
    <property type="protein sequence ID" value="MEL0614943.1"/>
    <property type="molecule type" value="Genomic_DNA"/>
</dbReference>
<dbReference type="RefSeq" id="WP_341568181.1">
    <property type="nucleotide sequence ID" value="NZ_JBAKAR010000026.1"/>
</dbReference>
<dbReference type="Proteomes" id="UP001379949">
    <property type="component" value="Unassembled WGS sequence"/>
</dbReference>
<accession>A0ABU9G8Y1</accession>
<comment type="caution">
    <text evidence="1">The sequence shown here is derived from an EMBL/GenBank/DDBJ whole genome shotgun (WGS) entry which is preliminary data.</text>
</comment>
<evidence type="ECO:0000313" key="2">
    <source>
        <dbReference type="Proteomes" id="UP001379949"/>
    </source>
</evidence>
<name>A0ABU9G8Y1_9GAMM</name>
<protein>
    <submittedName>
        <fullName evidence="1">Uncharacterized protein</fullName>
    </submittedName>
</protein>
<keyword evidence="2" id="KW-1185">Reference proteome</keyword>